<accession>A0A5J6MQG8</accession>
<name>A0A5J6MQG8_9PROT</name>
<sequence>MPEPPRNAGGVCHERDRKAAALKREEADMPPCRASFDGEPSLSEILADPIVQTIMARDGATSDEVVALFDKARRRLADGRPDASRASPRLPESTDHQDSHCTPR</sequence>
<organism evidence="2 3">
    <name type="scientific">Hypericibacter terrae</name>
    <dbReference type="NCBI Taxonomy" id="2602015"/>
    <lineage>
        <taxon>Bacteria</taxon>
        <taxon>Pseudomonadati</taxon>
        <taxon>Pseudomonadota</taxon>
        <taxon>Alphaproteobacteria</taxon>
        <taxon>Rhodospirillales</taxon>
        <taxon>Dongiaceae</taxon>
        <taxon>Hypericibacter</taxon>
    </lineage>
</organism>
<reference evidence="2 3" key="1">
    <citation type="submission" date="2019-08" db="EMBL/GenBank/DDBJ databases">
        <title>Hyperibacter terrae gen. nov., sp. nov. and Hyperibacter viscosus sp. nov., two new members in the family Rhodospirillaceae isolated from the rhizosphere of Hypericum perforatum.</title>
        <authorList>
            <person name="Noviana Z."/>
        </authorList>
    </citation>
    <scope>NUCLEOTIDE SEQUENCE [LARGE SCALE GENOMIC DNA]</scope>
    <source>
        <strain evidence="2 3">R5913</strain>
    </source>
</reference>
<dbReference type="EMBL" id="CP042906">
    <property type="protein sequence ID" value="QEX19441.1"/>
    <property type="molecule type" value="Genomic_DNA"/>
</dbReference>
<dbReference type="KEGG" id="htq:FRZ44_47550"/>
<feature type="compositionally biased region" description="Basic and acidic residues" evidence="1">
    <location>
        <begin position="92"/>
        <end position="104"/>
    </location>
</feature>
<gene>
    <name evidence="2" type="ORF">FRZ44_47550</name>
</gene>
<dbReference type="Proteomes" id="UP000326202">
    <property type="component" value="Chromosome"/>
</dbReference>
<keyword evidence="3" id="KW-1185">Reference proteome</keyword>
<proteinExistence type="predicted"/>
<feature type="region of interest" description="Disordered" evidence="1">
    <location>
        <begin position="1"/>
        <end position="40"/>
    </location>
</feature>
<evidence type="ECO:0000313" key="3">
    <source>
        <dbReference type="Proteomes" id="UP000326202"/>
    </source>
</evidence>
<dbReference type="OrthoDB" id="7365361at2"/>
<dbReference type="AlphaFoldDB" id="A0A5J6MQG8"/>
<feature type="compositionally biased region" description="Basic and acidic residues" evidence="1">
    <location>
        <begin position="12"/>
        <end position="27"/>
    </location>
</feature>
<evidence type="ECO:0000256" key="1">
    <source>
        <dbReference type="SAM" id="MobiDB-lite"/>
    </source>
</evidence>
<evidence type="ECO:0000313" key="2">
    <source>
        <dbReference type="EMBL" id="QEX19441.1"/>
    </source>
</evidence>
<feature type="region of interest" description="Disordered" evidence="1">
    <location>
        <begin position="74"/>
        <end position="104"/>
    </location>
</feature>
<protein>
    <submittedName>
        <fullName evidence="2">Uncharacterized protein</fullName>
    </submittedName>
</protein>